<organism evidence="1 2">
    <name type="scientific">Roseovarius pelagicus</name>
    <dbReference type="NCBI Taxonomy" id="2980108"/>
    <lineage>
        <taxon>Bacteria</taxon>
        <taxon>Pseudomonadati</taxon>
        <taxon>Pseudomonadota</taxon>
        <taxon>Alphaproteobacteria</taxon>
        <taxon>Rhodobacterales</taxon>
        <taxon>Roseobacteraceae</taxon>
        <taxon>Roseovarius</taxon>
    </lineage>
</organism>
<evidence type="ECO:0000313" key="1">
    <source>
        <dbReference type="EMBL" id="UXX82280.1"/>
    </source>
</evidence>
<name>A0ABY6DEP6_9RHOB</name>
<reference evidence="1" key="1">
    <citation type="submission" date="2022-10" db="EMBL/GenBank/DDBJ databases">
        <title>Roseovarius pelagicus sp. nov., isolated from Arctic seawater.</title>
        <authorList>
            <person name="Hong Y.W."/>
            <person name="Hwang C.Y."/>
        </authorList>
    </citation>
    <scope>NUCLEOTIDE SEQUENCE</scope>
    <source>
        <strain evidence="1">HL-MP18</strain>
    </source>
</reference>
<gene>
    <name evidence="1" type="ORF">N7U68_14385</name>
</gene>
<dbReference type="RefSeq" id="WP_263047255.1">
    <property type="nucleotide sequence ID" value="NZ_CP106738.1"/>
</dbReference>
<sequence>MTNQGLSDLQQITDALLAAEQAKMHDILQREAQLRRALGDLDRHRRDNLDLTAAELAAPRALGADIVWQGWVGRTRTRLNTELARVLVTKADKMAALHRAFGRNVAMDHLINDARRARDKAQATREEATRAAQMIICPDARYR</sequence>
<accession>A0ABY6DEP6</accession>
<proteinExistence type="predicted"/>
<evidence type="ECO:0000313" key="2">
    <source>
        <dbReference type="Proteomes" id="UP001064087"/>
    </source>
</evidence>
<keyword evidence="2" id="KW-1185">Reference proteome</keyword>
<dbReference type="EMBL" id="CP106738">
    <property type="protein sequence ID" value="UXX82280.1"/>
    <property type="molecule type" value="Genomic_DNA"/>
</dbReference>
<protein>
    <recommendedName>
        <fullName evidence="3">FlgN protein</fullName>
    </recommendedName>
</protein>
<dbReference type="Proteomes" id="UP001064087">
    <property type="component" value="Chromosome"/>
</dbReference>
<evidence type="ECO:0008006" key="3">
    <source>
        <dbReference type="Google" id="ProtNLM"/>
    </source>
</evidence>